<dbReference type="NCBIfam" id="TIGR01730">
    <property type="entry name" value="RND_mfp"/>
    <property type="match status" value="1"/>
</dbReference>
<comment type="caution">
    <text evidence="5">The sequence shown here is derived from an EMBL/GenBank/DDBJ whole genome shotgun (WGS) entry which is preliminary data.</text>
</comment>
<evidence type="ECO:0000313" key="5">
    <source>
        <dbReference type="EMBL" id="EFY04627.1"/>
    </source>
</evidence>
<dbReference type="Pfam" id="PF25954">
    <property type="entry name" value="Beta-barrel_RND_2"/>
    <property type="match status" value="1"/>
</dbReference>
<dbReference type="OrthoDB" id="1625414at2"/>
<dbReference type="GO" id="GO:1990281">
    <property type="term" value="C:efflux pump complex"/>
    <property type="evidence" value="ECO:0007669"/>
    <property type="project" value="TreeGrafter"/>
</dbReference>
<dbReference type="Proteomes" id="UP000004923">
    <property type="component" value="Unassembled WGS sequence"/>
</dbReference>
<evidence type="ECO:0000259" key="4">
    <source>
        <dbReference type="Pfam" id="PF25989"/>
    </source>
</evidence>
<dbReference type="EMBL" id="AEVN01000062">
    <property type="protein sequence ID" value="EFY04627.1"/>
    <property type="molecule type" value="Genomic_DNA"/>
</dbReference>
<dbReference type="InterPro" id="IPR006143">
    <property type="entry name" value="RND_pump_MFP"/>
</dbReference>
<evidence type="ECO:0000256" key="2">
    <source>
        <dbReference type="SAM" id="Coils"/>
    </source>
</evidence>
<feature type="domain" description="YknX-like C-terminal permuted SH3-like" evidence="4">
    <location>
        <begin position="346"/>
        <end position="413"/>
    </location>
</feature>
<sequence length="419" mass="46309">MLRPDFTQAKNYILQHKLLSLLAICVIGITLTLGLRHLSNQSTSKKAVMKPIVHTQVVSRRPLYKIINLFGQLKAKAQIDIVNKYAGIVDEINVDLGSKVQAGDILLVQHLDDARAEMLKAKARYAEAGANAATTDVSYSTSLTRYEADYKLAQVNAERYRKLYAQGAVSKSELDSMEQTLANKKAQYDALAQQESYDGTPSQVYRQEQIAARREQEYIIAQNKYHDLIFKAPRAGIITYRDAEVGGYAPAGSRLLTLLDDSGFTVDCDITEAEAASVTVGTQVELKLEAIGEICRGTVVYVSPVRSRETNKFTLRIRLDEPGSNVKAGLFAKGELRFLQKPSTIYLPKNTVLERDGKYFVYVLGKGNKALKKPVTTGASNNESIEIVQGVKIGETVILDNLARLRDGMVVEVAKEEAK</sequence>
<proteinExistence type="inferred from homology"/>
<feature type="coiled-coil region" evidence="2">
    <location>
        <begin position="111"/>
        <end position="194"/>
    </location>
</feature>
<dbReference type="Gene3D" id="1.10.287.470">
    <property type="entry name" value="Helix hairpin bin"/>
    <property type="match status" value="1"/>
</dbReference>
<comment type="similarity">
    <text evidence="1">Belongs to the membrane fusion protein (MFP) (TC 8.A.1) family.</text>
</comment>
<dbReference type="Gene3D" id="2.40.50.100">
    <property type="match status" value="1"/>
</dbReference>
<dbReference type="PANTHER" id="PTHR30469:SF15">
    <property type="entry name" value="HLYD FAMILY OF SECRETION PROTEINS"/>
    <property type="match status" value="1"/>
</dbReference>
<evidence type="ECO:0000256" key="1">
    <source>
        <dbReference type="ARBA" id="ARBA00009477"/>
    </source>
</evidence>
<keyword evidence="2" id="KW-0175">Coiled coil</keyword>
<dbReference type="Gene3D" id="2.40.30.170">
    <property type="match status" value="1"/>
</dbReference>
<keyword evidence="6" id="KW-1185">Reference proteome</keyword>
<dbReference type="HOGENOM" id="CLU_018816_14_4_9"/>
<reference evidence="5 6" key="1">
    <citation type="submission" date="2011-01" db="EMBL/GenBank/DDBJ databases">
        <authorList>
            <person name="Weinstock G."/>
            <person name="Sodergren E."/>
            <person name="Clifton S."/>
            <person name="Fulton L."/>
            <person name="Fulton B."/>
            <person name="Courtney L."/>
            <person name="Fronick C."/>
            <person name="Harrison M."/>
            <person name="Strong C."/>
            <person name="Farmer C."/>
            <person name="Delahaunty K."/>
            <person name="Markovic C."/>
            <person name="Hall O."/>
            <person name="Minx P."/>
            <person name="Tomlinson C."/>
            <person name="Mitreva M."/>
            <person name="Hou S."/>
            <person name="Chen J."/>
            <person name="Wollam A."/>
            <person name="Pepin K.H."/>
            <person name="Johnson M."/>
            <person name="Bhonagiri V."/>
            <person name="Zhang X."/>
            <person name="Suruliraj S."/>
            <person name="Warren W."/>
            <person name="Chinwalla A."/>
            <person name="Mardis E.R."/>
            <person name="Wilson R.K."/>
        </authorList>
    </citation>
    <scope>NUCLEOTIDE SEQUENCE [LARGE SCALE GENOMIC DNA]</scope>
    <source>
        <strain evidence="5 6">YIT 12067</strain>
    </source>
</reference>
<dbReference type="InterPro" id="IPR058792">
    <property type="entry name" value="Beta-barrel_RND_2"/>
</dbReference>
<dbReference type="Gene3D" id="2.40.420.20">
    <property type="match status" value="1"/>
</dbReference>
<dbReference type="GO" id="GO:0015562">
    <property type="term" value="F:efflux transmembrane transporter activity"/>
    <property type="evidence" value="ECO:0007669"/>
    <property type="project" value="TreeGrafter"/>
</dbReference>
<dbReference type="InterPro" id="IPR058637">
    <property type="entry name" value="YknX-like_C"/>
</dbReference>
<dbReference type="Pfam" id="PF25989">
    <property type="entry name" value="YknX_C"/>
    <property type="match status" value="1"/>
</dbReference>
<name>E8LEW0_9FIRM</name>
<protein>
    <submittedName>
        <fullName evidence="5">Efflux transporter, RND family, MFP subunit</fullName>
    </submittedName>
</protein>
<dbReference type="eggNOG" id="COG0845">
    <property type="taxonomic scope" value="Bacteria"/>
</dbReference>
<dbReference type="AlphaFoldDB" id="E8LEW0"/>
<accession>E8LEW0</accession>
<evidence type="ECO:0000259" key="3">
    <source>
        <dbReference type="Pfam" id="PF25954"/>
    </source>
</evidence>
<dbReference type="SUPFAM" id="SSF111369">
    <property type="entry name" value="HlyD-like secretion proteins"/>
    <property type="match status" value="1"/>
</dbReference>
<dbReference type="PANTHER" id="PTHR30469">
    <property type="entry name" value="MULTIDRUG RESISTANCE PROTEIN MDTA"/>
    <property type="match status" value="1"/>
</dbReference>
<organism evidence="5 6">
    <name type="scientific">Phascolarctobacterium succinatutens YIT 12067</name>
    <dbReference type="NCBI Taxonomy" id="626939"/>
    <lineage>
        <taxon>Bacteria</taxon>
        <taxon>Bacillati</taxon>
        <taxon>Bacillota</taxon>
        <taxon>Negativicutes</taxon>
        <taxon>Acidaminococcales</taxon>
        <taxon>Acidaminococcaceae</taxon>
        <taxon>Phascolarctobacterium</taxon>
    </lineage>
</organism>
<gene>
    <name evidence="5" type="ORF">HMPREF9443_01394</name>
</gene>
<evidence type="ECO:0000313" key="6">
    <source>
        <dbReference type="Proteomes" id="UP000004923"/>
    </source>
</evidence>
<feature type="domain" description="CusB-like beta-barrel" evidence="3">
    <location>
        <begin position="266"/>
        <end position="336"/>
    </location>
</feature>